<accession>A0A318T9N3</accession>
<protein>
    <recommendedName>
        <fullName evidence="3">Transposase</fullName>
    </recommendedName>
</protein>
<comment type="caution">
    <text evidence="1">The sequence shown here is derived from an EMBL/GenBank/DDBJ whole genome shotgun (WGS) entry which is preliminary data.</text>
</comment>
<dbReference type="AlphaFoldDB" id="A0A318T9N3"/>
<evidence type="ECO:0000313" key="2">
    <source>
        <dbReference type="Proteomes" id="UP000248148"/>
    </source>
</evidence>
<sequence>MVQPISNVLRERAVAEVSSGESYRVVAARFGEAVS</sequence>
<gene>
    <name evidence="1" type="ORF">BJ122_11765</name>
</gene>
<reference evidence="1 2" key="1">
    <citation type="submission" date="2018-06" db="EMBL/GenBank/DDBJ databases">
        <title>Genomic Encyclopedia of Archaeal and Bacterial Type Strains, Phase II (KMG-II): from individual species to whole genera.</title>
        <authorList>
            <person name="Goeker M."/>
        </authorList>
    </citation>
    <scope>NUCLEOTIDE SEQUENCE [LARGE SCALE GENOMIC DNA]</scope>
    <source>
        <strain evidence="1 2">JCM 11668</strain>
    </source>
</reference>
<dbReference type="EMBL" id="QJTI01000017">
    <property type="protein sequence ID" value="PYF01842.1"/>
    <property type="molecule type" value="Genomic_DNA"/>
</dbReference>
<evidence type="ECO:0008006" key="3">
    <source>
        <dbReference type="Google" id="ProtNLM"/>
    </source>
</evidence>
<organism evidence="1 2">
    <name type="scientific">Rhodopseudomonas faecalis</name>
    <dbReference type="NCBI Taxonomy" id="99655"/>
    <lineage>
        <taxon>Bacteria</taxon>
        <taxon>Pseudomonadati</taxon>
        <taxon>Pseudomonadota</taxon>
        <taxon>Alphaproteobacteria</taxon>
        <taxon>Hyphomicrobiales</taxon>
        <taxon>Nitrobacteraceae</taxon>
        <taxon>Rhodopseudomonas</taxon>
    </lineage>
</organism>
<keyword evidence="2" id="KW-1185">Reference proteome</keyword>
<proteinExistence type="predicted"/>
<dbReference type="Proteomes" id="UP000248148">
    <property type="component" value="Unassembled WGS sequence"/>
</dbReference>
<evidence type="ECO:0000313" key="1">
    <source>
        <dbReference type="EMBL" id="PYF01842.1"/>
    </source>
</evidence>
<name>A0A318T9N3_9BRAD</name>